<gene>
    <name evidence="7" type="ORF">Pan54_03910</name>
</gene>
<dbReference type="AlphaFoldDB" id="A0A5C5XCN7"/>
<dbReference type="Gene3D" id="3.90.180.10">
    <property type="entry name" value="Medium-chain alcohol dehydrogenases, catalytic domain"/>
    <property type="match status" value="1"/>
</dbReference>
<dbReference type="EMBL" id="SJPG01000001">
    <property type="protein sequence ID" value="TWT59682.1"/>
    <property type="molecule type" value="Genomic_DNA"/>
</dbReference>
<keyword evidence="8" id="KW-1185">Reference proteome</keyword>
<dbReference type="InterPro" id="IPR002328">
    <property type="entry name" value="ADH_Zn_CS"/>
</dbReference>
<proteinExistence type="inferred from homology"/>
<comment type="cofactor">
    <cofactor evidence="1">
        <name>Zn(2+)</name>
        <dbReference type="ChEBI" id="CHEBI:29105"/>
    </cofactor>
</comment>
<dbReference type="InterPro" id="IPR011032">
    <property type="entry name" value="GroES-like_sf"/>
</dbReference>
<dbReference type="InterPro" id="IPR013154">
    <property type="entry name" value="ADH-like_N"/>
</dbReference>
<evidence type="ECO:0000256" key="1">
    <source>
        <dbReference type="ARBA" id="ARBA00001947"/>
    </source>
</evidence>
<comment type="caution">
    <text evidence="7">The sequence shown here is derived from an EMBL/GenBank/DDBJ whole genome shotgun (WGS) entry which is preliminary data.</text>
</comment>
<name>A0A5C5XCN7_9PLAN</name>
<dbReference type="SUPFAM" id="SSF50129">
    <property type="entry name" value="GroES-like"/>
    <property type="match status" value="1"/>
</dbReference>
<accession>A0A5C5XCN7</accession>
<protein>
    <submittedName>
        <fullName evidence="7">Alcohol dehydrogenase</fullName>
        <ecNumber evidence="7">1.1.1.1</ecNumber>
    </submittedName>
</protein>
<dbReference type="Proteomes" id="UP000316095">
    <property type="component" value="Unassembled WGS sequence"/>
</dbReference>
<dbReference type="GO" id="GO:0008270">
    <property type="term" value="F:zinc ion binding"/>
    <property type="evidence" value="ECO:0007669"/>
    <property type="project" value="InterPro"/>
</dbReference>
<dbReference type="Gene3D" id="3.40.50.720">
    <property type="entry name" value="NAD(P)-binding Rossmann-like Domain"/>
    <property type="match status" value="1"/>
</dbReference>
<reference evidence="7 8" key="1">
    <citation type="submission" date="2019-02" db="EMBL/GenBank/DDBJ databases">
        <title>Deep-cultivation of Planctomycetes and their phenomic and genomic characterization uncovers novel biology.</title>
        <authorList>
            <person name="Wiegand S."/>
            <person name="Jogler M."/>
            <person name="Boedeker C."/>
            <person name="Pinto D."/>
            <person name="Vollmers J."/>
            <person name="Rivas-Marin E."/>
            <person name="Kohn T."/>
            <person name="Peeters S.H."/>
            <person name="Heuer A."/>
            <person name="Rast P."/>
            <person name="Oberbeckmann S."/>
            <person name="Bunk B."/>
            <person name="Jeske O."/>
            <person name="Meyerdierks A."/>
            <person name="Storesund J.E."/>
            <person name="Kallscheuer N."/>
            <person name="Luecker S."/>
            <person name="Lage O.M."/>
            <person name="Pohl T."/>
            <person name="Merkel B.J."/>
            <person name="Hornburger P."/>
            <person name="Mueller R.-W."/>
            <person name="Bruemmer F."/>
            <person name="Labrenz M."/>
            <person name="Spormann A.M."/>
            <person name="Op Den Camp H."/>
            <person name="Overmann J."/>
            <person name="Amann R."/>
            <person name="Jetten M.S.M."/>
            <person name="Mascher T."/>
            <person name="Medema M.H."/>
            <person name="Devos D.P."/>
            <person name="Kaster A.-K."/>
            <person name="Ovreas L."/>
            <person name="Rohde M."/>
            <person name="Galperin M.Y."/>
            <person name="Jogler C."/>
        </authorList>
    </citation>
    <scope>NUCLEOTIDE SEQUENCE [LARGE SCALE GENOMIC DNA]</scope>
    <source>
        <strain evidence="7 8">Pan54</strain>
    </source>
</reference>
<dbReference type="PANTHER" id="PTHR42940:SF8">
    <property type="entry name" value="VACUOLAR PROTEIN SORTING-ASSOCIATED PROTEIN 11"/>
    <property type="match status" value="1"/>
</dbReference>
<dbReference type="PROSITE" id="PS00059">
    <property type="entry name" value="ADH_ZINC"/>
    <property type="match status" value="1"/>
</dbReference>
<evidence type="ECO:0000256" key="5">
    <source>
        <dbReference type="ARBA" id="ARBA00023002"/>
    </source>
</evidence>
<keyword evidence="3" id="KW-0479">Metal-binding</keyword>
<organism evidence="7 8">
    <name type="scientific">Rubinisphaera italica</name>
    <dbReference type="NCBI Taxonomy" id="2527969"/>
    <lineage>
        <taxon>Bacteria</taxon>
        <taxon>Pseudomonadati</taxon>
        <taxon>Planctomycetota</taxon>
        <taxon>Planctomycetia</taxon>
        <taxon>Planctomycetales</taxon>
        <taxon>Planctomycetaceae</taxon>
        <taxon>Rubinisphaera</taxon>
    </lineage>
</organism>
<dbReference type="InterPro" id="IPR036291">
    <property type="entry name" value="NAD(P)-bd_dom_sf"/>
</dbReference>
<dbReference type="GO" id="GO:0005737">
    <property type="term" value="C:cytoplasm"/>
    <property type="evidence" value="ECO:0007669"/>
    <property type="project" value="TreeGrafter"/>
</dbReference>
<keyword evidence="5 7" id="KW-0560">Oxidoreductase</keyword>
<dbReference type="PANTHER" id="PTHR42940">
    <property type="entry name" value="ALCOHOL DEHYDROGENASE 1-RELATED"/>
    <property type="match status" value="1"/>
</dbReference>
<evidence type="ECO:0000256" key="4">
    <source>
        <dbReference type="ARBA" id="ARBA00022833"/>
    </source>
</evidence>
<evidence type="ECO:0000313" key="8">
    <source>
        <dbReference type="Proteomes" id="UP000316095"/>
    </source>
</evidence>
<dbReference type="Pfam" id="PF08240">
    <property type="entry name" value="ADH_N"/>
    <property type="match status" value="1"/>
</dbReference>
<evidence type="ECO:0000256" key="2">
    <source>
        <dbReference type="ARBA" id="ARBA00008072"/>
    </source>
</evidence>
<dbReference type="GO" id="GO:0004022">
    <property type="term" value="F:alcohol dehydrogenase (NAD+) activity"/>
    <property type="evidence" value="ECO:0007669"/>
    <property type="project" value="UniProtKB-EC"/>
</dbReference>
<dbReference type="EC" id="1.1.1.1" evidence="7"/>
<comment type="similarity">
    <text evidence="2">Belongs to the zinc-containing alcohol dehydrogenase family.</text>
</comment>
<evidence type="ECO:0000313" key="7">
    <source>
        <dbReference type="EMBL" id="TWT59682.1"/>
    </source>
</evidence>
<feature type="domain" description="Alcohol dehydrogenase-like N-terminal" evidence="6">
    <location>
        <begin position="31"/>
        <end position="135"/>
    </location>
</feature>
<dbReference type="SUPFAM" id="SSF51735">
    <property type="entry name" value="NAD(P)-binding Rossmann-fold domains"/>
    <property type="match status" value="1"/>
</dbReference>
<sequence length="336" mass="37059">MKAMILETLQELTPDSEPLKYVDWTDPEPQSDEVVIRVAACGVCHTELDEIEGRLIPPSLPIILGHEVIGYVESVGHDVTQHRIGDRVGVGWIYSSTGDSDENLDPTFQGTGCDHHGGYAEKMSVPARYAYPIPELFKDAEAAPLMCAGSIGYRALKLTQCYDGDPIGLTGFGGSAHLVLSLIHHLYPRSPVSVFARDAESRQFALNLGASWAGPIEATAPVPLKAIIDTTPAWKPVVNALRNLQPGGRLVINAIRKEARDQEELLLLNYHEHLWMERQIQSVANITHYDISEFLKIASEIPIRPTIKTFPLQEANQALRDLKFKPTRGANVLVMS</sequence>
<dbReference type="RefSeq" id="WP_146501886.1">
    <property type="nucleotide sequence ID" value="NZ_SJPG01000001.1"/>
</dbReference>
<evidence type="ECO:0000256" key="3">
    <source>
        <dbReference type="ARBA" id="ARBA00022723"/>
    </source>
</evidence>
<dbReference type="OrthoDB" id="9806940at2"/>
<evidence type="ECO:0000259" key="6">
    <source>
        <dbReference type="Pfam" id="PF08240"/>
    </source>
</evidence>
<keyword evidence="4" id="KW-0862">Zinc</keyword>